<gene>
    <name evidence="2" type="ORF">CP965_05375</name>
</gene>
<dbReference type="InterPro" id="IPR014158">
    <property type="entry name" value="T4SS_VirB5"/>
</dbReference>
<comment type="caution">
    <text evidence="2">The sequence shown here is derived from an EMBL/GenBank/DDBJ whole genome shotgun (WGS) entry which is preliminary data.</text>
</comment>
<name>A0A4Q1AW08_9BACT</name>
<sequence length="246" mass="27905">MKKIGLSILLSSSLLFSSGIPVVDAVANAQSLAQNIQEIATWAEEASRWIETTTHYADQIQAYEDQLLSQTEIRDSVQFIKDIRDFSNFAKNYNGSYMNLTTDVLSGNSIIAIKARSLFDRYNIFDDCEENYYTSVEKNICKNKMTRRVQEIAVYQEANTSLGSITDDLNSLANKLANSTDIKESQDINNAIQMKMAQVEVIKTQIELFNQQSKSLDQIDIKNKEQEFKKSLRKADTQDYSNAFGN</sequence>
<keyword evidence="3" id="KW-1185">Reference proteome</keyword>
<dbReference type="Gene3D" id="1.20.58.430">
    <property type="entry name" value="Type IV secretion system, VirB5-domain"/>
    <property type="match status" value="1"/>
</dbReference>
<dbReference type="Pfam" id="PF07996">
    <property type="entry name" value="T4SS"/>
    <property type="match status" value="1"/>
</dbReference>
<accession>A0A4Q1AW08</accession>
<dbReference type="AlphaFoldDB" id="A0A4Q1AW08"/>
<feature type="chain" id="PRO_5020900783" description="Type IV secretion system protein VirB5" evidence="1">
    <location>
        <begin position="18"/>
        <end position="246"/>
    </location>
</feature>
<dbReference type="EMBL" id="NXIE01000002">
    <property type="protein sequence ID" value="RXK13231.1"/>
    <property type="molecule type" value="Genomic_DNA"/>
</dbReference>
<dbReference type="SUPFAM" id="SSF101082">
    <property type="entry name" value="Typo IV secretion system protein TraC"/>
    <property type="match status" value="1"/>
</dbReference>
<protein>
    <recommendedName>
        <fullName evidence="4">Type IV secretion system protein VirB5</fullName>
    </recommendedName>
</protein>
<feature type="signal peptide" evidence="1">
    <location>
        <begin position="1"/>
        <end position="17"/>
    </location>
</feature>
<evidence type="ECO:0000256" key="1">
    <source>
        <dbReference type="SAM" id="SignalP"/>
    </source>
</evidence>
<dbReference type="RefSeq" id="WP_129061052.1">
    <property type="nucleotide sequence ID" value="NZ_NXIE01000002.1"/>
</dbReference>
<evidence type="ECO:0008006" key="4">
    <source>
        <dbReference type="Google" id="ProtNLM"/>
    </source>
</evidence>
<evidence type="ECO:0000313" key="2">
    <source>
        <dbReference type="EMBL" id="RXK13231.1"/>
    </source>
</evidence>
<dbReference type="Proteomes" id="UP000289718">
    <property type="component" value="Unassembled WGS sequence"/>
</dbReference>
<keyword evidence="1" id="KW-0732">Signal</keyword>
<organism evidence="2 3">
    <name type="scientific">Halarcobacter mediterraneus</name>
    <dbReference type="NCBI Taxonomy" id="2023153"/>
    <lineage>
        <taxon>Bacteria</taxon>
        <taxon>Pseudomonadati</taxon>
        <taxon>Campylobacterota</taxon>
        <taxon>Epsilonproteobacteria</taxon>
        <taxon>Campylobacterales</taxon>
        <taxon>Arcobacteraceae</taxon>
        <taxon>Halarcobacter</taxon>
    </lineage>
</organism>
<dbReference type="OrthoDB" id="5316443at2"/>
<dbReference type="InterPro" id="IPR023220">
    <property type="entry name" value="T4SS_VirB5-domain"/>
</dbReference>
<proteinExistence type="predicted"/>
<reference evidence="2 3" key="1">
    <citation type="submission" date="2017-09" db="EMBL/GenBank/DDBJ databases">
        <title>Genomics of the genus Arcobacter.</title>
        <authorList>
            <person name="Perez-Cataluna A."/>
            <person name="Figueras M.J."/>
            <person name="Salas-Masso N."/>
        </authorList>
    </citation>
    <scope>NUCLEOTIDE SEQUENCE [LARGE SCALE GENOMIC DNA]</scope>
    <source>
        <strain evidence="2 3">F156-34</strain>
    </source>
</reference>
<evidence type="ECO:0000313" key="3">
    <source>
        <dbReference type="Proteomes" id="UP000289718"/>
    </source>
</evidence>